<feature type="non-terminal residue" evidence="1">
    <location>
        <position position="1"/>
    </location>
</feature>
<accession>A0A382QCE0</accession>
<dbReference type="AlphaFoldDB" id="A0A382QCE0"/>
<evidence type="ECO:0000313" key="1">
    <source>
        <dbReference type="EMBL" id="SVC82650.1"/>
    </source>
</evidence>
<proteinExistence type="predicted"/>
<gene>
    <name evidence="1" type="ORF">METZ01_LOCUS335504</name>
</gene>
<dbReference type="EMBL" id="UINC01113198">
    <property type="protein sequence ID" value="SVC82650.1"/>
    <property type="molecule type" value="Genomic_DNA"/>
</dbReference>
<organism evidence="1">
    <name type="scientific">marine metagenome</name>
    <dbReference type="NCBI Taxonomy" id="408172"/>
    <lineage>
        <taxon>unclassified sequences</taxon>
        <taxon>metagenomes</taxon>
        <taxon>ecological metagenomes</taxon>
    </lineage>
</organism>
<name>A0A382QCE0_9ZZZZ</name>
<sequence length="81" mass="9223">EIIAKVCMEKHHDLNSPPARLAMPDVPEPTSFGLTKDFHITAKNVVEKVLAMFKIQPEDNLKLLNRDENHDVPGDWFKGPF</sequence>
<protein>
    <submittedName>
        <fullName evidence="1">Uncharacterized protein</fullName>
    </submittedName>
</protein>
<reference evidence="1" key="1">
    <citation type="submission" date="2018-05" db="EMBL/GenBank/DDBJ databases">
        <authorList>
            <person name="Lanie J.A."/>
            <person name="Ng W.-L."/>
            <person name="Kazmierczak K.M."/>
            <person name="Andrzejewski T.M."/>
            <person name="Davidsen T.M."/>
            <person name="Wayne K.J."/>
            <person name="Tettelin H."/>
            <person name="Glass J.I."/>
            <person name="Rusch D."/>
            <person name="Podicherti R."/>
            <person name="Tsui H.-C.T."/>
            <person name="Winkler M.E."/>
        </authorList>
    </citation>
    <scope>NUCLEOTIDE SEQUENCE</scope>
</reference>